<keyword evidence="3" id="KW-0804">Transcription</keyword>
<organism evidence="5 6">
    <name type="scientific">Saccharothrix mutabilis subsp. mutabilis</name>
    <dbReference type="NCBI Taxonomy" id="66855"/>
    <lineage>
        <taxon>Bacteria</taxon>
        <taxon>Bacillati</taxon>
        <taxon>Actinomycetota</taxon>
        <taxon>Actinomycetes</taxon>
        <taxon>Pseudonocardiales</taxon>
        <taxon>Pseudonocardiaceae</taxon>
        <taxon>Saccharothrix</taxon>
    </lineage>
</organism>
<evidence type="ECO:0000256" key="1">
    <source>
        <dbReference type="ARBA" id="ARBA00023015"/>
    </source>
</evidence>
<dbReference type="SUPFAM" id="SSF46689">
    <property type="entry name" value="Homeodomain-like"/>
    <property type="match status" value="1"/>
</dbReference>
<dbReference type="InterPro" id="IPR009057">
    <property type="entry name" value="Homeodomain-like_sf"/>
</dbReference>
<comment type="caution">
    <text evidence="5">The sequence shown here is derived from an EMBL/GenBank/DDBJ whole genome shotgun (WGS) entry which is preliminary data.</text>
</comment>
<evidence type="ECO:0000259" key="4">
    <source>
        <dbReference type="PROSITE" id="PS01124"/>
    </source>
</evidence>
<feature type="domain" description="HTH araC/xylS-type" evidence="4">
    <location>
        <begin position="209"/>
        <end position="310"/>
    </location>
</feature>
<accession>A0ABN0T372</accession>
<dbReference type="PANTHER" id="PTHR46796:SF6">
    <property type="entry name" value="ARAC SUBFAMILY"/>
    <property type="match status" value="1"/>
</dbReference>
<keyword evidence="6" id="KW-1185">Reference proteome</keyword>
<dbReference type="EMBL" id="BAAABU010000001">
    <property type="protein sequence ID" value="GAA0211069.1"/>
    <property type="molecule type" value="Genomic_DNA"/>
</dbReference>
<protein>
    <recommendedName>
        <fullName evidence="4">HTH araC/xylS-type domain-containing protein</fullName>
    </recommendedName>
</protein>
<reference evidence="5 6" key="1">
    <citation type="journal article" date="2019" name="Int. J. Syst. Evol. Microbiol.">
        <title>The Global Catalogue of Microorganisms (GCM) 10K type strain sequencing project: providing services to taxonomists for standard genome sequencing and annotation.</title>
        <authorList>
            <consortium name="The Broad Institute Genomics Platform"/>
            <consortium name="The Broad Institute Genome Sequencing Center for Infectious Disease"/>
            <person name="Wu L."/>
            <person name="Ma J."/>
        </authorList>
    </citation>
    <scope>NUCLEOTIDE SEQUENCE [LARGE SCALE GENOMIC DNA]</scope>
    <source>
        <strain evidence="5 6">JCM 3380</strain>
    </source>
</reference>
<dbReference type="SMART" id="SM00342">
    <property type="entry name" value="HTH_ARAC"/>
    <property type="match status" value="1"/>
</dbReference>
<name>A0ABN0T372_9PSEU</name>
<keyword evidence="1" id="KW-0805">Transcription regulation</keyword>
<dbReference type="InterPro" id="IPR050204">
    <property type="entry name" value="AraC_XylS_family_regulators"/>
</dbReference>
<dbReference type="Gene3D" id="1.10.10.60">
    <property type="entry name" value="Homeodomain-like"/>
    <property type="match status" value="1"/>
</dbReference>
<dbReference type="RefSeq" id="WP_343932017.1">
    <property type="nucleotide sequence ID" value="NZ_BAAABU010000001.1"/>
</dbReference>
<evidence type="ECO:0000256" key="2">
    <source>
        <dbReference type="ARBA" id="ARBA00023125"/>
    </source>
</evidence>
<proteinExistence type="predicted"/>
<dbReference type="Pfam" id="PF12833">
    <property type="entry name" value="HTH_18"/>
    <property type="match status" value="1"/>
</dbReference>
<gene>
    <name evidence="5" type="ORF">GCM10010492_06120</name>
</gene>
<dbReference type="PANTHER" id="PTHR46796">
    <property type="entry name" value="HTH-TYPE TRANSCRIPTIONAL ACTIVATOR RHAS-RELATED"/>
    <property type="match status" value="1"/>
</dbReference>
<keyword evidence="2" id="KW-0238">DNA-binding</keyword>
<evidence type="ECO:0000256" key="3">
    <source>
        <dbReference type="ARBA" id="ARBA00023163"/>
    </source>
</evidence>
<dbReference type="InterPro" id="IPR035418">
    <property type="entry name" value="AraC-bd_2"/>
</dbReference>
<sequence>MPDFTTDHTEPAADRVERFQAAASTAFAPLLVRAHDGPPFHATIRAQATGGLLVSDIRTSPVTVNRPAGRISSSDNDVYKVALQLSGTMGVAQDGRREVMRPGDLAVYDTTRPYALEHFAAPDGEIRTVVIACPRHSFAAGPDALREVVATPVPATRGVTGLVAAFFTGLADELPNVDASGTHLADALVDLISLTFATPPRPDPSALTARMIAYCEANLSDPTLSPRTVARAHHISVRYAHRLFAETDRSLASWIRSRRLDRIRRDLENPLLAHRTVAAIAARWGLYDAPHVSRLFRATYGVSPTTYRRAHSGGF</sequence>
<dbReference type="InterPro" id="IPR018060">
    <property type="entry name" value="HTH_AraC"/>
</dbReference>
<dbReference type="Pfam" id="PF14525">
    <property type="entry name" value="AraC_binding_2"/>
    <property type="match status" value="1"/>
</dbReference>
<dbReference type="Proteomes" id="UP001500416">
    <property type="component" value="Unassembled WGS sequence"/>
</dbReference>
<evidence type="ECO:0000313" key="5">
    <source>
        <dbReference type="EMBL" id="GAA0211069.1"/>
    </source>
</evidence>
<evidence type="ECO:0000313" key="6">
    <source>
        <dbReference type="Proteomes" id="UP001500416"/>
    </source>
</evidence>
<dbReference type="PROSITE" id="PS01124">
    <property type="entry name" value="HTH_ARAC_FAMILY_2"/>
    <property type="match status" value="1"/>
</dbReference>